<evidence type="ECO:0000256" key="3">
    <source>
        <dbReference type="ARBA" id="ARBA00008585"/>
    </source>
</evidence>
<keyword evidence="7" id="KW-0802">TPR repeat</keyword>
<evidence type="ECO:0000256" key="13">
    <source>
        <dbReference type="ARBA" id="ARBA00023306"/>
    </source>
</evidence>
<dbReference type="FunFam" id="1.10.220.10:FF:000003">
    <property type="entry name" value="Annexin"/>
    <property type="match status" value="1"/>
</dbReference>
<keyword evidence="8" id="KW-0159">Chromosome partition</keyword>
<dbReference type="InterPro" id="IPR037104">
    <property type="entry name" value="Annexin_sf"/>
</dbReference>
<protein>
    <recommendedName>
        <fullName evidence="15">Annexin</fullName>
    </recommendedName>
</protein>
<dbReference type="InterPro" id="IPR001464">
    <property type="entry name" value="Annexin"/>
</dbReference>
<dbReference type="FunFam" id="1.10.220.10:FF:000002">
    <property type="entry name" value="Annexin"/>
    <property type="match status" value="1"/>
</dbReference>
<evidence type="ECO:0000256" key="12">
    <source>
        <dbReference type="ARBA" id="ARBA00023302"/>
    </source>
</evidence>
<dbReference type="GO" id="GO:0005737">
    <property type="term" value="C:cytoplasm"/>
    <property type="evidence" value="ECO:0007669"/>
    <property type="project" value="TreeGrafter"/>
</dbReference>
<dbReference type="GO" id="GO:0012506">
    <property type="term" value="C:vesicle membrane"/>
    <property type="evidence" value="ECO:0007669"/>
    <property type="project" value="TreeGrafter"/>
</dbReference>
<dbReference type="SUPFAM" id="SSF48452">
    <property type="entry name" value="TPR-like"/>
    <property type="match status" value="1"/>
</dbReference>
<evidence type="ECO:0000256" key="15">
    <source>
        <dbReference type="RuleBase" id="RU003540"/>
    </source>
</evidence>
<dbReference type="PANTHER" id="PTHR10502">
    <property type="entry name" value="ANNEXIN"/>
    <property type="match status" value="1"/>
</dbReference>
<dbReference type="InterPro" id="IPR019440">
    <property type="entry name" value="MAU2"/>
</dbReference>
<proteinExistence type="inferred from homology"/>
<dbReference type="InterPro" id="IPR018502">
    <property type="entry name" value="Annexin_repeat"/>
</dbReference>
<keyword evidence="17" id="KW-1185">Reference proteome</keyword>
<keyword evidence="11" id="KW-0539">Nucleus</keyword>
<evidence type="ECO:0000256" key="7">
    <source>
        <dbReference type="ARBA" id="ARBA00022803"/>
    </source>
</evidence>
<dbReference type="FunFam" id="1.10.220.10:FF:000001">
    <property type="entry name" value="Annexin"/>
    <property type="match status" value="2"/>
</dbReference>
<sequence length="1373" mass="154757">MASTSSQDAWYLALLGLAEHFRVSTPPNIRMCVQCLQTVFSFKPPPRVEARTHLQLGNILVLYTKNVDLARSHLEQAWFQSQNIAAFDDIKYESASLLAELYEQQNQTNLAKPLLRKTIEMSQQNIFWHCRLLFQLAQIHSNERDYLSACGLLGVGADYAHISGAQYSRLLFTLSKCMLLLIDKKFSELHPLLAQVGPIIDNWQGSLQQKEYLKIFFLVLQVCQCLMSGQVKSVKPYLKQLQQSIQTITQPNLMPSDEDVSAGNSGDMFVWMSKEHLCVLVYVVTVMHSMQAGYMDKAQKYTEKAFLQIEKLKLSDNRSILTSFHILLLEHLILCRLVMGQKGQAIREVATAAQLCAAGPPRLLAAHSAQLHTLLGLYAMSMNSMEAAEAQLNVALRSTTDRELWTFANLNLAIVYLRMKREGDFNKLIENINPETLPSHSHSLRAAAFYVQGLQCFFQARYNEAKRYLRETLKMANAEDLNRLTSCSLVLLGHIFLSLGNSREAMNMVTPAMQLASKIPDVHIQLWASAILKDLYRMCGDGGREAEAYQTHANFSQLLMKDNYASHQSPEHALITWIEQPLASFLQLGANNVNNLGAPSTSNMIMPTPVSLTGDMEEYVEVPTVLPAANFDPVADAHALRAAMKGFGTDEQVIIDILCLRSNAQRQAITEAYKKEFGRVEEGSNKKPRDLIADLKSELGGNFENVIIGLMLPTDEYCAKQLHKAMKGAGTNEDVLVEILCSRPYDEIVKIAAAYETMYGNSLESDVQGDTSGPFQRLLVMALQGVRDNYAYDQVKAEEQAQVLYNAGEGQLGTDENAFVEILGHAGQRHAYLIFQEYKKISGKTIEQAMEAEMSGEILNGLMAMVKTVHNRPAYFADRLDVAMKGLGTDDDALIRIIVSRCEIDLANIKFEYERIHGKTLLSAVKFDNPKSILDLLFDITTWVKLPVIIVALFLPSLEPLEFASLLHAIRAVEHNREPSSSIQDCSHPYSSLIVNLQMSLSWDFDNDIIQDFPTVVPQPADEFDPLADAKKLRAAMKGFGVDEQAIINILCQRSNDQRQTIIDIYHRTFFRYLIADLKSELCGNFENVIIGLLTPTDKYLAKHLHKAIKNKSHDVLVEILCSRPYDEIKKIITAYEDMYNTSVANEIKKETSGSFQRLLSIILQRLDDQSSGYGDYAYDPDKAKQQSLIISKTIKGKFADENDFLDIFGYAAQRRRQTYLIFQKYEEISTGKSIVETLKSEMSGVLSNSLLTIVKSVGNRPGYFAERMHYAMKGLGTDDDTLIRIIVSRCEIDLVNIIFEYERIYGKSLFSAVKDETSGYYRRSLLTVIGMETLVGRMRREFYLKPTPLASSHLSQQSLGWYIREAIRKIQN</sequence>
<dbReference type="FunFam" id="1.25.40.10:FF:000977">
    <property type="entry name" value="MAU2 chromatid cohesion factor homolog"/>
    <property type="match status" value="1"/>
</dbReference>
<keyword evidence="10 15" id="KW-0041">Annexin</keyword>
<dbReference type="GO" id="GO:0001786">
    <property type="term" value="F:phosphatidylserine binding"/>
    <property type="evidence" value="ECO:0007669"/>
    <property type="project" value="TreeGrafter"/>
</dbReference>
<dbReference type="InterPro" id="IPR018252">
    <property type="entry name" value="Annexin_repeat_CS"/>
</dbReference>
<evidence type="ECO:0000256" key="9">
    <source>
        <dbReference type="ARBA" id="ARBA00022837"/>
    </source>
</evidence>
<evidence type="ECO:0000256" key="5">
    <source>
        <dbReference type="ARBA" id="ARBA00022737"/>
    </source>
</evidence>
<organism evidence="16 17">
    <name type="scientific">Daphnia galeata</name>
    <dbReference type="NCBI Taxonomy" id="27404"/>
    <lineage>
        <taxon>Eukaryota</taxon>
        <taxon>Metazoa</taxon>
        <taxon>Ecdysozoa</taxon>
        <taxon>Arthropoda</taxon>
        <taxon>Crustacea</taxon>
        <taxon>Branchiopoda</taxon>
        <taxon>Diplostraca</taxon>
        <taxon>Cladocera</taxon>
        <taxon>Anomopoda</taxon>
        <taxon>Daphniidae</taxon>
        <taxon>Daphnia</taxon>
    </lineage>
</organism>
<dbReference type="GO" id="GO:0007064">
    <property type="term" value="P:mitotic sister chromatid cohesion"/>
    <property type="evidence" value="ECO:0007669"/>
    <property type="project" value="InterPro"/>
</dbReference>
<keyword evidence="5 15" id="KW-0677">Repeat</keyword>
<dbReference type="FunFam" id="1.25.40.10:FF:000373">
    <property type="entry name" value="MAU2 chromatid cohesion factor homolog"/>
    <property type="match status" value="1"/>
</dbReference>
<name>A0A8J2W9S8_9CRUS</name>
<evidence type="ECO:0000313" key="17">
    <source>
        <dbReference type="Proteomes" id="UP000789390"/>
    </source>
</evidence>
<comment type="function">
    <text evidence="14">Required for association of the cohesin complex with chromatin during interphase. Plays a role in sister chromatid cohesion and normal progression through prometaphase.</text>
</comment>
<dbReference type="InterPro" id="IPR011990">
    <property type="entry name" value="TPR-like_helical_dom_sf"/>
</dbReference>
<dbReference type="PROSITE" id="PS00223">
    <property type="entry name" value="ANNEXIN_1"/>
    <property type="match status" value="3"/>
</dbReference>
<evidence type="ECO:0000256" key="8">
    <source>
        <dbReference type="ARBA" id="ARBA00022829"/>
    </source>
</evidence>
<keyword evidence="4" id="KW-0132">Cell division</keyword>
<comment type="caution">
    <text evidence="16">The sequence shown here is derived from an EMBL/GenBank/DDBJ whole genome shotgun (WGS) entry which is preliminary data.</text>
</comment>
<dbReference type="SUPFAM" id="SSF47874">
    <property type="entry name" value="Annexin"/>
    <property type="match status" value="2"/>
</dbReference>
<evidence type="ECO:0000256" key="11">
    <source>
        <dbReference type="ARBA" id="ARBA00023242"/>
    </source>
</evidence>
<dbReference type="GO" id="GO:0005544">
    <property type="term" value="F:calcium-dependent phospholipid binding"/>
    <property type="evidence" value="ECO:0007669"/>
    <property type="project" value="UniProtKB-KW"/>
</dbReference>
<comment type="similarity">
    <text evidence="2 15">Belongs to the annexin family.</text>
</comment>
<keyword evidence="6" id="KW-0498">Mitosis</keyword>
<dbReference type="GO" id="GO:0005509">
    <property type="term" value="F:calcium ion binding"/>
    <property type="evidence" value="ECO:0007669"/>
    <property type="project" value="InterPro"/>
</dbReference>
<keyword evidence="13" id="KW-0131">Cell cycle</keyword>
<dbReference type="Gene3D" id="1.25.40.10">
    <property type="entry name" value="Tetratricopeptide repeat domain"/>
    <property type="match status" value="2"/>
</dbReference>
<keyword evidence="9 15" id="KW-0106">Calcium</keyword>
<dbReference type="EMBL" id="CAKKLH010000302">
    <property type="protein sequence ID" value="CAH0110278.1"/>
    <property type="molecule type" value="Genomic_DNA"/>
</dbReference>
<dbReference type="GO" id="GO:0007059">
    <property type="term" value="P:chromosome segregation"/>
    <property type="evidence" value="ECO:0007669"/>
    <property type="project" value="UniProtKB-KW"/>
</dbReference>
<dbReference type="PRINTS" id="PR00196">
    <property type="entry name" value="ANNEXIN"/>
</dbReference>
<comment type="similarity">
    <text evidence="3">Belongs to the SCC4/mau-2 family.</text>
</comment>
<comment type="domain">
    <text evidence="15">A pair of annexin repeats may form one binding site for calcium and phospholipid.</text>
</comment>
<dbReference type="Pfam" id="PF10345">
    <property type="entry name" value="Cohesin_load"/>
    <property type="match status" value="1"/>
</dbReference>
<keyword evidence="12 15" id="KW-0111">Calcium/phospholipid-binding</keyword>
<dbReference type="PROSITE" id="PS51897">
    <property type="entry name" value="ANNEXIN_2"/>
    <property type="match status" value="7"/>
</dbReference>
<gene>
    <name evidence="16" type="ORF">DGAL_LOCUS13841</name>
</gene>
<dbReference type="Proteomes" id="UP000789390">
    <property type="component" value="Unassembled WGS sequence"/>
</dbReference>
<evidence type="ECO:0000313" key="16">
    <source>
        <dbReference type="EMBL" id="CAH0110278.1"/>
    </source>
</evidence>
<dbReference type="SMART" id="SM00335">
    <property type="entry name" value="ANX"/>
    <property type="match status" value="7"/>
</dbReference>
<dbReference type="PANTHER" id="PTHR10502:SF177">
    <property type="entry name" value="ANNEXIN B10"/>
    <property type="match status" value="1"/>
</dbReference>
<dbReference type="Gene3D" id="1.10.220.10">
    <property type="entry name" value="Annexin"/>
    <property type="match status" value="8"/>
</dbReference>
<evidence type="ECO:0000256" key="10">
    <source>
        <dbReference type="ARBA" id="ARBA00023216"/>
    </source>
</evidence>
<evidence type="ECO:0000256" key="1">
    <source>
        <dbReference type="ARBA" id="ARBA00004642"/>
    </source>
</evidence>
<evidence type="ECO:0000256" key="6">
    <source>
        <dbReference type="ARBA" id="ARBA00022776"/>
    </source>
</evidence>
<dbReference type="Pfam" id="PF00191">
    <property type="entry name" value="Annexin"/>
    <property type="match status" value="7"/>
</dbReference>
<dbReference type="GO" id="GO:0005886">
    <property type="term" value="C:plasma membrane"/>
    <property type="evidence" value="ECO:0007669"/>
    <property type="project" value="TreeGrafter"/>
</dbReference>
<evidence type="ECO:0000256" key="4">
    <source>
        <dbReference type="ARBA" id="ARBA00022618"/>
    </source>
</evidence>
<evidence type="ECO:0000256" key="2">
    <source>
        <dbReference type="ARBA" id="ARBA00007831"/>
    </source>
</evidence>
<dbReference type="OrthoDB" id="5565328at2759"/>
<accession>A0A8J2W9S8</accession>
<dbReference type="GO" id="GO:0005654">
    <property type="term" value="C:nucleoplasm"/>
    <property type="evidence" value="ECO:0007669"/>
    <property type="project" value="UniProtKB-SubCell"/>
</dbReference>
<dbReference type="FunFam" id="1.10.220.10:FF:000004">
    <property type="entry name" value="Annexin"/>
    <property type="match status" value="2"/>
</dbReference>
<comment type="subcellular location">
    <subcellularLocation>
        <location evidence="1">Nucleus</location>
        <location evidence="1">Nucleoplasm</location>
    </subcellularLocation>
</comment>
<dbReference type="GO" id="GO:0051301">
    <property type="term" value="P:cell division"/>
    <property type="evidence" value="ECO:0007669"/>
    <property type="project" value="UniProtKB-KW"/>
</dbReference>
<reference evidence="16" key="1">
    <citation type="submission" date="2021-11" db="EMBL/GenBank/DDBJ databases">
        <authorList>
            <person name="Schell T."/>
        </authorList>
    </citation>
    <scope>NUCLEOTIDE SEQUENCE</scope>
    <source>
        <strain evidence="16">M5</strain>
    </source>
</reference>
<evidence type="ECO:0000256" key="14">
    <source>
        <dbReference type="ARBA" id="ARBA00025632"/>
    </source>
</evidence>